<protein>
    <submittedName>
        <fullName evidence="1">Sugar-binding transcriptional regulator</fullName>
    </submittedName>
</protein>
<name>A0JLM1_LIMFE</name>
<reference evidence="1" key="2">
    <citation type="journal article" date="2006" name="Curr. Microbiol.">
        <title>A thermostable alpha-galactosidase from Lactobacillus fermentum CRL722: genetic characterization and main properties.</title>
        <authorList>
            <person name="Carrera-Silva E.A."/>
            <person name="Silvestroni A."/>
            <person name="LeBlanc J.G."/>
            <person name="Piard J.C."/>
            <person name="Savoy de Giori G."/>
            <person name="Sesma F."/>
        </authorList>
    </citation>
    <scope>NUCLEOTIDE SEQUENCE</scope>
    <source>
        <strain evidence="1">CRL722</strain>
    </source>
</reference>
<accession>A0JLM1</accession>
<dbReference type="EMBL" id="AY954918">
    <property type="protein sequence ID" value="AAY17220.1"/>
    <property type="molecule type" value="Genomic_DNA"/>
</dbReference>
<evidence type="ECO:0000313" key="1">
    <source>
        <dbReference type="EMBL" id="AAY17220.1"/>
    </source>
</evidence>
<reference evidence="1" key="1">
    <citation type="submission" date="2005-03" db="EMBL/GenBank/DDBJ databases">
        <authorList>
            <person name="Carrera Silva E.A."/>
            <person name="Leblanc J.G."/>
            <person name="Silvestroni A."/>
            <person name="Diez Reppeto A."/>
            <person name="Sesma F."/>
            <person name="Savoy de Giori G."/>
        </authorList>
    </citation>
    <scope>NUCLEOTIDE SEQUENCE</scope>
    <source>
        <strain evidence="1">CRL722</strain>
    </source>
</reference>
<proteinExistence type="predicted"/>
<organism evidence="1">
    <name type="scientific">Limosilactobacillus fermentum</name>
    <name type="common">Lactobacillus fermentum</name>
    <dbReference type="NCBI Taxonomy" id="1613"/>
    <lineage>
        <taxon>Bacteria</taxon>
        <taxon>Bacillati</taxon>
        <taxon>Bacillota</taxon>
        <taxon>Bacilli</taxon>
        <taxon>Lactobacillales</taxon>
        <taxon>Lactobacillaceae</taxon>
        <taxon>Limosilactobacillus</taxon>
    </lineage>
</organism>
<sequence>IRPCSAVHVATDQIGERSHRIARTAASPIANSLPKRVVVGTRLMLRQSTPPEETNS</sequence>
<feature type="non-terminal residue" evidence="1">
    <location>
        <position position="1"/>
    </location>
</feature>
<dbReference type="AlphaFoldDB" id="A0JLM1"/>
<gene>
    <name evidence="1" type="primary">lacI</name>
</gene>